<evidence type="ECO:0000259" key="1">
    <source>
        <dbReference type="Pfam" id="PF12358"/>
    </source>
</evidence>
<dbReference type="AlphaFoldDB" id="A0A2U9SEN6"/>
<dbReference type="EMBL" id="CP029836">
    <property type="protein sequence ID" value="AWU98075.1"/>
    <property type="molecule type" value="Genomic_DNA"/>
</dbReference>
<keyword evidence="3" id="KW-1185">Reference proteome</keyword>
<geneLocation type="plasmid" evidence="2 3">
    <name>unnamed6</name>
</geneLocation>
<feature type="domain" description="DUF3644" evidence="1">
    <location>
        <begin position="8"/>
        <end position="134"/>
    </location>
</feature>
<gene>
    <name evidence="2" type="ORF">DM194_27695</name>
</gene>
<dbReference type="Proteomes" id="UP000249605">
    <property type="component" value="Plasmid unnamed6"/>
</dbReference>
<organism evidence="2 3">
    <name type="scientific">Azospirillum ramasamyi</name>
    <dbReference type="NCBI Taxonomy" id="682998"/>
    <lineage>
        <taxon>Bacteria</taxon>
        <taxon>Pseudomonadati</taxon>
        <taxon>Pseudomonadota</taxon>
        <taxon>Alphaproteobacteria</taxon>
        <taxon>Rhodospirillales</taxon>
        <taxon>Azospirillaceae</taxon>
        <taxon>Azospirillum</taxon>
    </lineage>
</organism>
<evidence type="ECO:0000313" key="2">
    <source>
        <dbReference type="EMBL" id="AWU98075.1"/>
    </source>
</evidence>
<dbReference type="InterPro" id="IPR022104">
    <property type="entry name" value="DUF3644"/>
</dbReference>
<sequence>MRKEARTLYGKAVDSLVLGVDHFNRAWDRGRTEAVLIMLDRAFELLLKAVIVHRGGKIREKKGTQTIGFDSCLRKCFSEEPLICLSEDDVVALQNLNSLRDAAQHYLVEVSEHQLYIYAQAAVSLFGRLTKDVLGLPLRDDVPERVLPVCAKPPKDIGAVLDMEFADIKAMVSPGSRRRLDAKAKLRAFAVLQASLDGRKSQPSDAELDAVVKRIHKGEEWRAIFPGVATLTIDPEADGPGLALRVTKKEGEAVRLVTEGTPDATVIAVKRVNELDYYSLGLKDLTKKLKTTQPKLLLLMEIEGIQENLDYCKTFKIGKMETKRYSANALDFLYKKLREIDIEEFWQEHRKGAKVLA</sequence>
<name>A0A2U9SEN6_9PROT</name>
<reference evidence="2 3" key="1">
    <citation type="submission" date="2018-06" db="EMBL/GenBank/DDBJ databases">
        <title>Complete genome sequencing of Azospirillum sp. M2T2B2.</title>
        <authorList>
            <person name="Heo J."/>
            <person name="Kim S.-J."/>
            <person name="Kwon S.-W."/>
            <person name="Anandham R."/>
        </authorList>
    </citation>
    <scope>NUCLEOTIDE SEQUENCE [LARGE SCALE GENOMIC DNA]</scope>
    <source>
        <strain evidence="2 3">M2T2B2</strain>
        <plasmid evidence="2 3">unnamed6</plasmid>
    </source>
</reference>
<protein>
    <recommendedName>
        <fullName evidence="1">DUF3644 domain-containing protein</fullName>
    </recommendedName>
</protein>
<keyword evidence="2" id="KW-0614">Plasmid</keyword>
<dbReference type="OrthoDB" id="5138762at2"/>
<dbReference type="KEGG" id="azm:DM194_27695"/>
<dbReference type="Pfam" id="PF12358">
    <property type="entry name" value="DUF3644"/>
    <property type="match status" value="1"/>
</dbReference>
<dbReference type="RefSeq" id="WP_111070864.1">
    <property type="nucleotide sequence ID" value="NZ_CP029836.1"/>
</dbReference>
<proteinExistence type="predicted"/>
<evidence type="ECO:0000313" key="3">
    <source>
        <dbReference type="Proteomes" id="UP000249605"/>
    </source>
</evidence>
<accession>A0A2U9SEN6</accession>